<name>A0A0L0F5C4_9EUKA</name>
<evidence type="ECO:0000313" key="1">
    <source>
        <dbReference type="EMBL" id="KNC71388.1"/>
    </source>
</evidence>
<dbReference type="GeneID" id="25916577"/>
<gene>
    <name evidence="1" type="ORF">SARC_16073</name>
</gene>
<accession>A0A0L0F5C4</accession>
<keyword evidence="2" id="KW-1185">Reference proteome</keyword>
<proteinExistence type="predicted"/>
<dbReference type="EMBL" id="KQ248894">
    <property type="protein sequence ID" value="KNC71388.1"/>
    <property type="molecule type" value="Genomic_DNA"/>
</dbReference>
<dbReference type="RefSeq" id="XP_014145290.1">
    <property type="nucleotide sequence ID" value="XM_014289815.1"/>
</dbReference>
<reference evidence="1 2" key="1">
    <citation type="submission" date="2011-02" db="EMBL/GenBank/DDBJ databases">
        <title>The Genome Sequence of Sphaeroforma arctica JP610.</title>
        <authorList>
            <consortium name="The Broad Institute Genome Sequencing Platform"/>
            <person name="Russ C."/>
            <person name="Cuomo C."/>
            <person name="Young S.K."/>
            <person name="Zeng Q."/>
            <person name="Gargeya S."/>
            <person name="Alvarado L."/>
            <person name="Berlin A."/>
            <person name="Chapman S.B."/>
            <person name="Chen Z."/>
            <person name="Freedman E."/>
            <person name="Gellesch M."/>
            <person name="Goldberg J."/>
            <person name="Griggs A."/>
            <person name="Gujja S."/>
            <person name="Heilman E."/>
            <person name="Heiman D."/>
            <person name="Howarth C."/>
            <person name="Mehta T."/>
            <person name="Neiman D."/>
            <person name="Pearson M."/>
            <person name="Roberts A."/>
            <person name="Saif S."/>
            <person name="Shea T."/>
            <person name="Shenoy N."/>
            <person name="Sisk P."/>
            <person name="Stolte C."/>
            <person name="Sykes S."/>
            <person name="White J."/>
            <person name="Yandava C."/>
            <person name="Burger G."/>
            <person name="Gray M.W."/>
            <person name="Holland P.W.H."/>
            <person name="King N."/>
            <person name="Lang F.B.F."/>
            <person name="Roger A.J."/>
            <person name="Ruiz-Trillo I."/>
            <person name="Haas B."/>
            <person name="Nusbaum C."/>
            <person name="Birren B."/>
        </authorList>
    </citation>
    <scope>NUCLEOTIDE SEQUENCE [LARGE SCALE GENOMIC DNA]</scope>
    <source>
        <strain evidence="1 2">JP610</strain>
    </source>
</reference>
<protein>
    <submittedName>
        <fullName evidence="1">Uncharacterized protein</fullName>
    </submittedName>
</protein>
<dbReference type="Proteomes" id="UP000054560">
    <property type="component" value="Unassembled WGS sequence"/>
</dbReference>
<feature type="non-terminal residue" evidence="1">
    <location>
        <position position="50"/>
    </location>
</feature>
<dbReference type="AlphaFoldDB" id="A0A0L0F5C4"/>
<sequence length="50" mass="6148">MPHLHINRGVHLYTLPDLDEIDFAYYQPQPFPEHDKCMSLTKARRRRRQR</sequence>
<evidence type="ECO:0000313" key="2">
    <source>
        <dbReference type="Proteomes" id="UP000054560"/>
    </source>
</evidence>
<organism evidence="1 2">
    <name type="scientific">Sphaeroforma arctica JP610</name>
    <dbReference type="NCBI Taxonomy" id="667725"/>
    <lineage>
        <taxon>Eukaryota</taxon>
        <taxon>Ichthyosporea</taxon>
        <taxon>Ichthyophonida</taxon>
        <taxon>Sphaeroforma</taxon>
    </lineage>
</organism>